<dbReference type="SUPFAM" id="SSF102114">
    <property type="entry name" value="Radical SAM enzymes"/>
    <property type="match status" value="1"/>
</dbReference>
<dbReference type="Pfam" id="PF04055">
    <property type="entry name" value="Radical_SAM"/>
    <property type="match status" value="1"/>
</dbReference>
<keyword evidence="4" id="KW-0411">Iron-sulfur</keyword>
<dbReference type="PANTHER" id="PTHR43075">
    <property type="entry name" value="FORMATE LYASE ACTIVATING ENZYME, PUTATIVE (AFU_ORTHOLOGUE AFUA_2G15630)-RELATED"/>
    <property type="match status" value="1"/>
</dbReference>
<dbReference type="EMBL" id="CP069362">
    <property type="protein sequence ID" value="WGS64648.1"/>
    <property type="molecule type" value="Genomic_DNA"/>
</dbReference>
<reference evidence="6 7" key="1">
    <citation type="submission" date="2021-02" db="EMBL/GenBank/DDBJ databases">
        <title>Characterization of Marinitoga sp. nov. str. BP5-C20A.</title>
        <authorList>
            <person name="Erauso G."/>
            <person name="Postec A."/>
        </authorList>
    </citation>
    <scope>NUCLEOTIDE SEQUENCE [LARGE SCALE GENOMIC DNA]</scope>
    <source>
        <strain evidence="6 7">BP5-C20A</strain>
    </source>
</reference>
<evidence type="ECO:0000256" key="1">
    <source>
        <dbReference type="ARBA" id="ARBA00022691"/>
    </source>
</evidence>
<dbReference type="SFLD" id="SFLDS00029">
    <property type="entry name" value="Radical_SAM"/>
    <property type="match status" value="1"/>
</dbReference>
<dbReference type="Gene3D" id="3.20.20.70">
    <property type="entry name" value="Aldolase class I"/>
    <property type="match status" value="1"/>
</dbReference>
<dbReference type="RefSeq" id="WP_280998470.1">
    <property type="nucleotide sequence ID" value="NZ_CP069362.1"/>
</dbReference>
<keyword evidence="2" id="KW-0479">Metal-binding</keyword>
<name>A0ABY8PPT6_9BACT</name>
<evidence type="ECO:0000256" key="4">
    <source>
        <dbReference type="ARBA" id="ARBA00023014"/>
    </source>
</evidence>
<dbReference type="InterPro" id="IPR016431">
    <property type="entry name" value="Pyrv-formate_lyase-activ_prd"/>
</dbReference>
<dbReference type="InterPro" id="IPR058240">
    <property type="entry name" value="rSAM_sf"/>
</dbReference>
<evidence type="ECO:0000313" key="7">
    <source>
        <dbReference type="Proteomes" id="UP001232493"/>
    </source>
</evidence>
<dbReference type="PIRSF" id="PIRSF004869">
    <property type="entry name" value="PflX_prd"/>
    <property type="match status" value="1"/>
</dbReference>
<dbReference type="InterPro" id="IPR013785">
    <property type="entry name" value="Aldolase_TIM"/>
</dbReference>
<gene>
    <name evidence="6" type="ORF">JRV97_09815</name>
</gene>
<evidence type="ECO:0000313" key="6">
    <source>
        <dbReference type="EMBL" id="WGS64648.1"/>
    </source>
</evidence>
<proteinExistence type="predicted"/>
<keyword evidence="3" id="KW-0408">Iron</keyword>
<dbReference type="SFLD" id="SFLDG01099">
    <property type="entry name" value="Uncharacterised_Radical_SAM_Su"/>
    <property type="match status" value="1"/>
</dbReference>
<protein>
    <submittedName>
        <fullName evidence="6">Radical SAM protein</fullName>
    </submittedName>
</protein>
<evidence type="ECO:0000256" key="3">
    <source>
        <dbReference type="ARBA" id="ARBA00023004"/>
    </source>
</evidence>
<dbReference type="InterPro" id="IPR007197">
    <property type="entry name" value="rSAM"/>
</dbReference>
<evidence type="ECO:0000259" key="5">
    <source>
        <dbReference type="Pfam" id="PF04055"/>
    </source>
</evidence>
<evidence type="ECO:0000256" key="2">
    <source>
        <dbReference type="ARBA" id="ARBA00022723"/>
    </source>
</evidence>
<keyword evidence="1" id="KW-0949">S-adenosyl-L-methionine</keyword>
<sequence length="309" mass="35794">MAYIPGYIRLYENGELHKRRDLLYEKLNSCDLCPKNCKINRHKNLGVCRVGDKIKISEFVLYKGEEPPLVGDTGAGGVFFSNCVMKCVYCQNFNFSQKGFGKEFSVEELADKFLWLQNEKKVQNIDLVTATPYLPFIIDALILSVEKGLKIPIVWNTSSYESIETLKLLDGIVDIYLADIRYITEYAASRYSKTPDYWNFAKEAVKEMYKQLRGEYIFENDVMKKGLIIRILVLPNNIDEAKNALNFIAKLDKNILISLMDQYVPVYKAKDYPEINRLLKKSEYEKVIDTMIELDLNGWIQEHKLLEGD</sequence>
<keyword evidence="7" id="KW-1185">Reference proteome</keyword>
<feature type="domain" description="Radical SAM core" evidence="5">
    <location>
        <begin position="79"/>
        <end position="211"/>
    </location>
</feature>
<accession>A0ABY8PPT6</accession>
<dbReference type="InterPro" id="IPR040085">
    <property type="entry name" value="MJ0674-like"/>
</dbReference>
<organism evidence="6 7">
    <name type="scientific">Marinitoga aeolica</name>
    <dbReference type="NCBI Taxonomy" id="2809031"/>
    <lineage>
        <taxon>Bacteria</taxon>
        <taxon>Thermotogati</taxon>
        <taxon>Thermotogota</taxon>
        <taxon>Thermotogae</taxon>
        <taxon>Petrotogales</taxon>
        <taxon>Petrotogaceae</taxon>
        <taxon>Marinitoga</taxon>
    </lineage>
</organism>
<dbReference type="Proteomes" id="UP001232493">
    <property type="component" value="Chromosome"/>
</dbReference>
<dbReference type="PANTHER" id="PTHR43075:SF1">
    <property type="entry name" value="FORMATE LYASE ACTIVATING ENZYME, PUTATIVE (AFU_ORTHOLOGUE AFUA_2G15630)-RELATED"/>
    <property type="match status" value="1"/>
</dbReference>